<feature type="transmembrane region" description="Helical" evidence="2">
    <location>
        <begin position="120"/>
        <end position="143"/>
    </location>
</feature>
<feature type="region of interest" description="Disordered" evidence="1">
    <location>
        <begin position="16"/>
        <end position="36"/>
    </location>
</feature>
<accession>A0A6A6NSH6</accession>
<keyword evidence="2" id="KW-1133">Transmembrane helix</keyword>
<dbReference type="AlphaFoldDB" id="A0A6A6NSH6"/>
<organism evidence="3 4">
    <name type="scientific">Lineolata rhizophorae</name>
    <dbReference type="NCBI Taxonomy" id="578093"/>
    <lineage>
        <taxon>Eukaryota</taxon>
        <taxon>Fungi</taxon>
        <taxon>Dikarya</taxon>
        <taxon>Ascomycota</taxon>
        <taxon>Pezizomycotina</taxon>
        <taxon>Dothideomycetes</taxon>
        <taxon>Dothideomycetes incertae sedis</taxon>
        <taxon>Lineolatales</taxon>
        <taxon>Lineolataceae</taxon>
        <taxon>Lineolata</taxon>
    </lineage>
</organism>
<dbReference type="EMBL" id="MU001692">
    <property type="protein sequence ID" value="KAF2454213.1"/>
    <property type="molecule type" value="Genomic_DNA"/>
</dbReference>
<evidence type="ECO:0000256" key="2">
    <source>
        <dbReference type="SAM" id="Phobius"/>
    </source>
</evidence>
<name>A0A6A6NSH6_9PEZI</name>
<evidence type="ECO:0000256" key="1">
    <source>
        <dbReference type="SAM" id="MobiDB-lite"/>
    </source>
</evidence>
<dbReference type="Proteomes" id="UP000799766">
    <property type="component" value="Unassembled WGS sequence"/>
</dbReference>
<protein>
    <submittedName>
        <fullName evidence="3">Uncharacterized protein</fullName>
    </submittedName>
</protein>
<sequence length="233" mass="25406">MANYLVSQASDLKIANERRERQHRKTSHANADCNSSGVGDDCYKKIRTLAERILQKFLPEPLANPSPGLLVLALLVFYFCITAFYNMNRDNPLQIAVLSCTFVSITVSTLSAIVDIQTHLQVYFPLAVTSGLLLSSVLCGCTARFHVYAEGNKLSTSASLEALNCIQTPVWRKAAPFSQSTGRESKPALSVTWDSARVVQANSALPAPGSVRAGIKMSQIGWCLAGSTIYMRM</sequence>
<gene>
    <name evidence="3" type="ORF">BDY21DRAFT_366323</name>
</gene>
<keyword evidence="2" id="KW-0472">Membrane</keyword>
<proteinExistence type="predicted"/>
<feature type="transmembrane region" description="Helical" evidence="2">
    <location>
        <begin position="93"/>
        <end position="114"/>
    </location>
</feature>
<evidence type="ECO:0000313" key="4">
    <source>
        <dbReference type="Proteomes" id="UP000799766"/>
    </source>
</evidence>
<keyword evidence="2" id="KW-0812">Transmembrane</keyword>
<evidence type="ECO:0000313" key="3">
    <source>
        <dbReference type="EMBL" id="KAF2454213.1"/>
    </source>
</evidence>
<feature type="transmembrane region" description="Helical" evidence="2">
    <location>
        <begin position="68"/>
        <end position="86"/>
    </location>
</feature>
<reference evidence="3" key="1">
    <citation type="journal article" date="2020" name="Stud. Mycol.">
        <title>101 Dothideomycetes genomes: a test case for predicting lifestyles and emergence of pathogens.</title>
        <authorList>
            <person name="Haridas S."/>
            <person name="Albert R."/>
            <person name="Binder M."/>
            <person name="Bloem J."/>
            <person name="Labutti K."/>
            <person name="Salamov A."/>
            <person name="Andreopoulos B."/>
            <person name="Baker S."/>
            <person name="Barry K."/>
            <person name="Bills G."/>
            <person name="Bluhm B."/>
            <person name="Cannon C."/>
            <person name="Castanera R."/>
            <person name="Culley D."/>
            <person name="Daum C."/>
            <person name="Ezra D."/>
            <person name="Gonzalez J."/>
            <person name="Henrissat B."/>
            <person name="Kuo A."/>
            <person name="Liang C."/>
            <person name="Lipzen A."/>
            <person name="Lutzoni F."/>
            <person name="Magnuson J."/>
            <person name="Mondo S."/>
            <person name="Nolan M."/>
            <person name="Ohm R."/>
            <person name="Pangilinan J."/>
            <person name="Park H.-J."/>
            <person name="Ramirez L."/>
            <person name="Alfaro M."/>
            <person name="Sun H."/>
            <person name="Tritt A."/>
            <person name="Yoshinaga Y."/>
            <person name="Zwiers L.-H."/>
            <person name="Turgeon B."/>
            <person name="Goodwin S."/>
            <person name="Spatafora J."/>
            <person name="Crous P."/>
            <person name="Grigoriev I."/>
        </authorList>
    </citation>
    <scope>NUCLEOTIDE SEQUENCE</scope>
    <source>
        <strain evidence="3">ATCC 16933</strain>
    </source>
</reference>
<keyword evidence="4" id="KW-1185">Reference proteome</keyword>